<keyword evidence="1" id="KW-1133">Transmembrane helix</keyword>
<evidence type="ECO:0000313" key="2">
    <source>
        <dbReference type="EnsemblMetazoa" id="ACUA023274-PA"/>
    </source>
</evidence>
<dbReference type="InterPro" id="IPR052448">
    <property type="entry name" value="DnaJ_C16_autophagy_reg"/>
</dbReference>
<reference evidence="2" key="2">
    <citation type="submission" date="2020-05" db="UniProtKB">
        <authorList>
            <consortium name="EnsemblMetazoa"/>
        </authorList>
    </citation>
    <scope>IDENTIFICATION</scope>
    <source>
        <strain evidence="2">A-37</strain>
    </source>
</reference>
<keyword evidence="1" id="KW-0812">Transmembrane</keyword>
<reference evidence="3" key="1">
    <citation type="submission" date="2013-09" db="EMBL/GenBank/DDBJ databases">
        <title>The Genome Sequence of Anopheles culicifacies species A.</title>
        <authorList>
            <consortium name="The Broad Institute Genomics Platform"/>
            <person name="Neafsey D.E."/>
            <person name="Besansky N."/>
            <person name="Howell P."/>
            <person name="Walton C."/>
            <person name="Young S.K."/>
            <person name="Zeng Q."/>
            <person name="Gargeya S."/>
            <person name="Fitzgerald M."/>
            <person name="Haas B."/>
            <person name="Abouelleil A."/>
            <person name="Allen A.W."/>
            <person name="Alvarado L."/>
            <person name="Arachchi H.M."/>
            <person name="Berlin A.M."/>
            <person name="Chapman S.B."/>
            <person name="Gainer-Dewar J."/>
            <person name="Goldberg J."/>
            <person name="Griggs A."/>
            <person name="Gujja S."/>
            <person name="Hansen M."/>
            <person name="Howarth C."/>
            <person name="Imamovic A."/>
            <person name="Ireland A."/>
            <person name="Larimer J."/>
            <person name="McCowan C."/>
            <person name="Murphy C."/>
            <person name="Pearson M."/>
            <person name="Poon T.W."/>
            <person name="Priest M."/>
            <person name="Roberts A."/>
            <person name="Saif S."/>
            <person name="Shea T."/>
            <person name="Sisk P."/>
            <person name="Sykes S."/>
            <person name="Wortman J."/>
            <person name="Nusbaum C."/>
            <person name="Birren B."/>
        </authorList>
    </citation>
    <scope>NUCLEOTIDE SEQUENCE [LARGE SCALE GENOMIC DNA]</scope>
    <source>
        <strain evidence="3">A-37</strain>
    </source>
</reference>
<evidence type="ECO:0000256" key="1">
    <source>
        <dbReference type="SAM" id="Phobius"/>
    </source>
</evidence>
<protein>
    <submittedName>
        <fullName evidence="2">Uncharacterized protein</fullName>
    </submittedName>
</protein>
<dbReference type="EnsemblMetazoa" id="ACUA023274-RA">
    <property type="protein sequence ID" value="ACUA023274-PA"/>
    <property type="gene ID" value="ACUA023274"/>
</dbReference>
<name>A0A182MPM3_9DIPT</name>
<dbReference type="EMBL" id="AXCM01001882">
    <property type="status" value="NOT_ANNOTATED_CDS"/>
    <property type="molecule type" value="Genomic_DNA"/>
</dbReference>
<organism evidence="2 3">
    <name type="scientific">Anopheles culicifacies</name>
    <dbReference type="NCBI Taxonomy" id="139723"/>
    <lineage>
        <taxon>Eukaryota</taxon>
        <taxon>Metazoa</taxon>
        <taxon>Ecdysozoa</taxon>
        <taxon>Arthropoda</taxon>
        <taxon>Hexapoda</taxon>
        <taxon>Insecta</taxon>
        <taxon>Pterygota</taxon>
        <taxon>Neoptera</taxon>
        <taxon>Endopterygota</taxon>
        <taxon>Diptera</taxon>
        <taxon>Nematocera</taxon>
        <taxon>Culicoidea</taxon>
        <taxon>Culicidae</taxon>
        <taxon>Anophelinae</taxon>
        <taxon>Anopheles</taxon>
        <taxon>culicifacies species complex</taxon>
    </lineage>
</organism>
<dbReference type="VEuPathDB" id="VectorBase:ACUA023274"/>
<feature type="transmembrane region" description="Helical" evidence="1">
    <location>
        <begin position="207"/>
        <end position="231"/>
    </location>
</feature>
<proteinExistence type="predicted"/>
<keyword evidence="3" id="KW-1185">Reference proteome</keyword>
<keyword evidence="1" id="KW-0472">Membrane</keyword>
<accession>A0A182MPM3</accession>
<evidence type="ECO:0000313" key="3">
    <source>
        <dbReference type="Proteomes" id="UP000075883"/>
    </source>
</evidence>
<dbReference type="AlphaFoldDB" id="A0A182MPM3"/>
<dbReference type="STRING" id="139723.A0A182MPM3"/>
<sequence>MPDIPTTTLNNIITHNKYLIFPRLSSQDMLDSVCPAEWNRPRKRLCVVLVTENTSSHEGARTIMRKIAHESAVSRERVRFAYIYQERQNDFIGAISKHNHSKDTLLQIVIFWRRDNKQIRYEWVNDVVLQEDTKALENYTQEQHFNYTKQKMDSVILRLLRSSEAPSYETEVKALLDEHAESAVMRMLNRLLLTIEHTMDNLGPEHILPAVSVIGTVVCICIVGYLMSYLLHLEEKDIQQKKSKHEDNSSESREIKINPRNCIGTVIALNGHRKYFCMYHAKHPESNRGTKSLHLLELPNLVRLRLDLLNPSELTNPLHSRLAIRSDP</sequence>
<dbReference type="Proteomes" id="UP000075883">
    <property type="component" value="Unassembled WGS sequence"/>
</dbReference>
<dbReference type="PANTHER" id="PTHR44303:SF2">
    <property type="entry name" value="DNAJ HOMOLOG SUBFAMILY C MEMBER 16"/>
    <property type="match status" value="1"/>
</dbReference>
<dbReference type="PANTHER" id="PTHR44303">
    <property type="entry name" value="DNAJ HOMOLOG SUBFAMILY C MEMBER 16"/>
    <property type="match status" value="1"/>
</dbReference>